<dbReference type="Pfam" id="PF00611">
    <property type="entry name" value="FCH"/>
    <property type="match status" value="1"/>
</dbReference>
<dbReference type="InterPro" id="IPR036028">
    <property type="entry name" value="SH3-like_dom_sf"/>
</dbReference>
<evidence type="ECO:0000256" key="4">
    <source>
        <dbReference type="SAM" id="MobiDB-lite"/>
    </source>
</evidence>
<keyword evidence="3" id="KW-0175">Coiled coil</keyword>
<keyword evidence="7" id="KW-1185">Reference proteome</keyword>
<feature type="compositionally biased region" description="Polar residues" evidence="4">
    <location>
        <begin position="357"/>
        <end position="374"/>
    </location>
</feature>
<dbReference type="PROSITE" id="PS50002">
    <property type="entry name" value="SH3"/>
    <property type="match status" value="1"/>
</dbReference>
<feature type="domain" description="SH3" evidence="5">
    <location>
        <begin position="504"/>
        <end position="564"/>
    </location>
</feature>
<dbReference type="WBParaSite" id="ACRNAN_Path_1287.g5026.t1">
    <property type="protein sequence ID" value="ACRNAN_Path_1287.g5026.t1"/>
    <property type="gene ID" value="ACRNAN_Path_1287.g5026"/>
</dbReference>
<evidence type="ECO:0000256" key="2">
    <source>
        <dbReference type="PROSITE-ProRule" id="PRU00192"/>
    </source>
</evidence>
<evidence type="ECO:0000259" key="6">
    <source>
        <dbReference type="PROSITE" id="PS51741"/>
    </source>
</evidence>
<evidence type="ECO:0000256" key="1">
    <source>
        <dbReference type="ARBA" id="ARBA00022443"/>
    </source>
</evidence>
<dbReference type="SMART" id="SM00326">
    <property type="entry name" value="SH3"/>
    <property type="match status" value="1"/>
</dbReference>
<sequence>MVKERMELEKNYGKNLQTWNQKWALYVDKQIPSGTIKESWNEVLDESKELARIHLAMKDRFNDEVIKTINLYKKENHHTTAFRGSKEIREIDDAFQKAQRQWKKLYEKVESAKKAYFNACRSEKSAYVQMVNVNGDTSVSQDGADKTRERHQKCQEEVKKTRSAYEAQLKDISQYNNVYMENMAFVFEKCQQMELKRMKFAMEMLSGMQKVLVDLVKKTRSAYEAQLKDISQYNNVYMENMAFVFEKCQQMELKRMKFAMEMLSGMQKVLVDLVNPSKLSQMHHNLENRFRTVGDPEFQTDLKEWSRNFGVDAPMNWPSFEEYTPEMRNISSMKKTKETSGVVLTKKTITNDELDIPQTNGGSKNPRPLSTVSSLNNHEFGYASERHDFHRAASSTSSQENGTIDSGKSSSKPASSVNGDSLPLSKSYRNQSSLKDPFKDPLTPTKQRNHSLNSYKNGTNGTTHPDDVNLNGHSVGWKPEVSLGAQEKMEEEEADAIRYEDDFGSRGPAKVLYDYSPIESDELTLSKGEILEVLSGPDSLGWCLGKKNGETGLFPASYVASISPV</sequence>
<dbReference type="SUPFAM" id="SSF103657">
    <property type="entry name" value="BAR/IMD domain-like"/>
    <property type="match status" value="2"/>
</dbReference>
<dbReference type="Proteomes" id="UP000887540">
    <property type="component" value="Unplaced"/>
</dbReference>
<evidence type="ECO:0000256" key="3">
    <source>
        <dbReference type="PROSITE-ProRule" id="PRU01077"/>
    </source>
</evidence>
<evidence type="ECO:0000313" key="8">
    <source>
        <dbReference type="WBParaSite" id="ACRNAN_Path_1287.g5026.t1"/>
    </source>
</evidence>
<dbReference type="AlphaFoldDB" id="A0A914BYC3"/>
<dbReference type="PRINTS" id="PR00452">
    <property type="entry name" value="SH3DOMAIN"/>
</dbReference>
<dbReference type="GO" id="GO:0097320">
    <property type="term" value="P:plasma membrane tubulation"/>
    <property type="evidence" value="ECO:0007669"/>
    <property type="project" value="TreeGrafter"/>
</dbReference>
<keyword evidence="1 2" id="KW-0728">SH3 domain</keyword>
<feature type="domain" description="F-BAR" evidence="6">
    <location>
        <begin position="1"/>
        <end position="238"/>
    </location>
</feature>
<dbReference type="GO" id="GO:0007010">
    <property type="term" value="P:cytoskeleton organization"/>
    <property type="evidence" value="ECO:0007669"/>
    <property type="project" value="TreeGrafter"/>
</dbReference>
<dbReference type="PANTHER" id="PTHR23065:SF11">
    <property type="entry name" value="SYNDAPIN, ISOFORM C"/>
    <property type="match status" value="1"/>
</dbReference>
<evidence type="ECO:0000259" key="5">
    <source>
        <dbReference type="PROSITE" id="PS50002"/>
    </source>
</evidence>
<dbReference type="GO" id="GO:0005768">
    <property type="term" value="C:endosome"/>
    <property type="evidence" value="ECO:0007669"/>
    <property type="project" value="TreeGrafter"/>
</dbReference>
<name>A0A914BYC3_9BILA</name>
<dbReference type="Gene3D" id="1.20.1270.60">
    <property type="entry name" value="Arfaptin homology (AH) domain/BAR domain"/>
    <property type="match status" value="2"/>
</dbReference>
<protein>
    <submittedName>
        <fullName evidence="8">Uncharacterized protein</fullName>
    </submittedName>
</protein>
<dbReference type="PANTHER" id="PTHR23065">
    <property type="entry name" value="PROLINE-SERINE-THREONINE PHOSPHATASE INTERACTING PROTEIN 1"/>
    <property type="match status" value="1"/>
</dbReference>
<dbReference type="GO" id="GO:0005886">
    <property type="term" value="C:plasma membrane"/>
    <property type="evidence" value="ECO:0007669"/>
    <property type="project" value="TreeGrafter"/>
</dbReference>
<dbReference type="SUPFAM" id="SSF50044">
    <property type="entry name" value="SH3-domain"/>
    <property type="match status" value="1"/>
</dbReference>
<dbReference type="FunFam" id="1.20.1270.60:FF:000205">
    <property type="entry name" value="Protein kinase C and casein kinase substrate in neurons protein 1"/>
    <property type="match status" value="1"/>
</dbReference>
<feature type="compositionally biased region" description="Polar residues" evidence="4">
    <location>
        <begin position="393"/>
        <end position="404"/>
    </location>
</feature>
<feature type="compositionally biased region" description="Low complexity" evidence="4">
    <location>
        <begin position="406"/>
        <end position="416"/>
    </location>
</feature>
<dbReference type="PROSITE" id="PS51741">
    <property type="entry name" value="F_BAR"/>
    <property type="match status" value="1"/>
</dbReference>
<dbReference type="InterPro" id="IPR001452">
    <property type="entry name" value="SH3_domain"/>
</dbReference>
<dbReference type="InterPro" id="IPR001060">
    <property type="entry name" value="FCH_dom"/>
</dbReference>
<feature type="compositionally biased region" description="Polar residues" evidence="4">
    <location>
        <begin position="444"/>
        <end position="463"/>
    </location>
</feature>
<dbReference type="InterPro" id="IPR031160">
    <property type="entry name" value="F_BAR_dom"/>
</dbReference>
<accession>A0A914BYC3</accession>
<dbReference type="GO" id="GO:0030100">
    <property type="term" value="P:regulation of endocytosis"/>
    <property type="evidence" value="ECO:0007669"/>
    <property type="project" value="TreeGrafter"/>
</dbReference>
<dbReference type="Gene3D" id="2.30.30.40">
    <property type="entry name" value="SH3 Domains"/>
    <property type="match status" value="1"/>
</dbReference>
<reference evidence="8" key="1">
    <citation type="submission" date="2022-11" db="UniProtKB">
        <authorList>
            <consortium name="WormBaseParasite"/>
        </authorList>
    </citation>
    <scope>IDENTIFICATION</scope>
</reference>
<organism evidence="7 8">
    <name type="scientific">Acrobeloides nanus</name>
    <dbReference type="NCBI Taxonomy" id="290746"/>
    <lineage>
        <taxon>Eukaryota</taxon>
        <taxon>Metazoa</taxon>
        <taxon>Ecdysozoa</taxon>
        <taxon>Nematoda</taxon>
        <taxon>Chromadorea</taxon>
        <taxon>Rhabditida</taxon>
        <taxon>Tylenchina</taxon>
        <taxon>Cephalobomorpha</taxon>
        <taxon>Cephaloboidea</taxon>
        <taxon>Cephalobidae</taxon>
        <taxon>Acrobeloides</taxon>
    </lineage>
</organism>
<feature type="region of interest" description="Disordered" evidence="4">
    <location>
        <begin position="390"/>
        <end position="468"/>
    </location>
</feature>
<dbReference type="GO" id="GO:0005543">
    <property type="term" value="F:phospholipid binding"/>
    <property type="evidence" value="ECO:0007669"/>
    <property type="project" value="TreeGrafter"/>
</dbReference>
<dbReference type="InterPro" id="IPR027267">
    <property type="entry name" value="AH/BAR_dom_sf"/>
</dbReference>
<dbReference type="Pfam" id="PF14604">
    <property type="entry name" value="SH3_9"/>
    <property type="match status" value="1"/>
</dbReference>
<proteinExistence type="predicted"/>
<evidence type="ECO:0000313" key="7">
    <source>
        <dbReference type="Proteomes" id="UP000887540"/>
    </source>
</evidence>
<feature type="region of interest" description="Disordered" evidence="4">
    <location>
        <begin position="353"/>
        <end position="374"/>
    </location>
</feature>